<dbReference type="OMA" id="RFANFFA"/>
<name>C4Y8X8_CLAL4</name>
<dbReference type="GO" id="GO:0045943">
    <property type="term" value="P:positive regulation of transcription by RNA polymerase I"/>
    <property type="evidence" value="ECO:0007669"/>
    <property type="project" value="TreeGrafter"/>
</dbReference>
<dbReference type="CDD" id="cd18791">
    <property type="entry name" value="SF2_C_RHA"/>
    <property type="match status" value="1"/>
</dbReference>
<keyword evidence="4" id="KW-0378">Hydrolase</keyword>
<keyword evidence="2" id="KW-0507">mRNA processing</keyword>
<comment type="catalytic activity">
    <reaction evidence="7">
        <text>ATP + H2O = ADP + phosphate + H(+)</text>
        <dbReference type="Rhea" id="RHEA:13065"/>
        <dbReference type="ChEBI" id="CHEBI:15377"/>
        <dbReference type="ChEBI" id="CHEBI:15378"/>
        <dbReference type="ChEBI" id="CHEBI:30616"/>
        <dbReference type="ChEBI" id="CHEBI:43474"/>
        <dbReference type="ChEBI" id="CHEBI:456216"/>
        <dbReference type="EC" id="3.6.4.13"/>
    </reaction>
</comment>
<dbReference type="VEuPathDB" id="FungiDB:CLUG_04656"/>
<dbReference type="SUPFAM" id="SSF52540">
    <property type="entry name" value="P-loop containing nucleoside triphosphate hydrolases"/>
    <property type="match status" value="1"/>
</dbReference>
<dbReference type="GO" id="GO:0032040">
    <property type="term" value="C:small-subunit processome"/>
    <property type="evidence" value="ECO:0007669"/>
    <property type="project" value="EnsemblFungi"/>
</dbReference>
<dbReference type="GO" id="GO:0003725">
    <property type="term" value="F:double-stranded RNA binding"/>
    <property type="evidence" value="ECO:0007669"/>
    <property type="project" value="TreeGrafter"/>
</dbReference>
<dbReference type="EC" id="3.6.4.13" evidence="1"/>
<dbReference type="PROSITE" id="PS51192">
    <property type="entry name" value="HELICASE_ATP_BIND_1"/>
    <property type="match status" value="1"/>
</dbReference>
<feature type="domain" description="Helicase ATP-binding" evidence="9">
    <location>
        <begin position="216"/>
        <end position="378"/>
    </location>
</feature>
<evidence type="ECO:0000313" key="11">
    <source>
        <dbReference type="EMBL" id="EEQ40528.1"/>
    </source>
</evidence>
<dbReference type="InterPro" id="IPR048333">
    <property type="entry name" value="HA2_WH"/>
</dbReference>
<feature type="domain" description="Helicase C-terminal" evidence="10">
    <location>
        <begin position="403"/>
        <end position="573"/>
    </location>
</feature>
<evidence type="ECO:0000256" key="5">
    <source>
        <dbReference type="ARBA" id="ARBA00022806"/>
    </source>
</evidence>
<dbReference type="InParanoid" id="C4Y8X8"/>
<feature type="region of interest" description="Disordered" evidence="8">
    <location>
        <begin position="129"/>
        <end position="178"/>
    </location>
</feature>
<protein>
    <recommendedName>
        <fullName evidence="1">RNA helicase</fullName>
        <ecNumber evidence="1">3.6.4.13</ecNumber>
    </recommendedName>
</protein>
<sequence length="881" mass="98684">MPSRDSVNLIFHYQFKSRLIAKKNRDTLCIIFMSNISVVHAEDSTGTRKRKRRKSKKPKVDAQVEDVTDVRVNRTNKKIKFDSISGEDEEEEVSPAKQTPQIEPEYEPSGSLTEPALNKDTVQRDNANFSPVQVEKPKHEAELKASIKRKPLKSKKSKKATFYEGSDGDDDENDEDDASAFKINSGVSKLERSQKAKELLKVRENLPIYQHKDKIIDYVTNNQVTVIIGETGSGKSTQIPQFLMPLNKKRVAVTQPRRVAAASLAARVSEEYGCVLGEEVGYQVRFSNITSSKTQLNYLTDGMLIRELMLDPKLSKYSTIIIDEAHERTVLTDLILGFLKQLISSRQRTDLKIIVMSATLNAELFSKFFDYAPILFVEGKMYPVSRHYLSESSEDVVDTMVKAIVQVNMSEQEGDILCFLPGQEEIDNCVTILSTLAPQLPKEAPLIVPLPLYAALSPGQQSKIFEKLSGRKRKVIIATNIAETSITVSGVKFVIDSGLRKVKVWKHQLGLSTLLTTPISQASAKQRAGRAGRESAGKVFRLFPENVFHSKLPKQQESEIMRNDVILPILTLKKMGVDDLLNWTWLEHPGQEAIISALNTLYSLGALDDSGKVTPLGYKMAILPLPPALSAVLIGASDYGVLQDVIDIVSCLSVDNLVLNIGGNGELRDEINYKRRQYCPLGNTSGDLIALKEYFTYFEKLHREKNISELKMWCKDLFFSYRGFINVLKVRRQLTDYMITTIKSDDSLNQNEKDAQLKKMKAQLALQSSNTESSGEEEENFLDLKQSLDIPSILKSFLKGYALNTAIGMPDRSFRTCATGQLISIHPSSNLFGKSNLDAIMYIEYVYTAKSYGRNCSSIELSWLQEVAPHILGGSKISITD</sequence>
<keyword evidence="3" id="KW-0547">Nucleotide-binding</keyword>
<gene>
    <name evidence="11" type="ORF">CLUG_04656</name>
</gene>
<evidence type="ECO:0000313" key="12">
    <source>
        <dbReference type="Proteomes" id="UP000007703"/>
    </source>
</evidence>
<dbReference type="OrthoDB" id="10253254at2759"/>
<proteinExistence type="predicted"/>
<dbReference type="InterPro" id="IPR007502">
    <property type="entry name" value="Helicase-assoc_dom"/>
</dbReference>
<dbReference type="PROSITE" id="PS51194">
    <property type="entry name" value="HELICASE_CTER"/>
    <property type="match status" value="1"/>
</dbReference>
<dbReference type="GO" id="GO:0006397">
    <property type="term" value="P:mRNA processing"/>
    <property type="evidence" value="ECO:0007669"/>
    <property type="project" value="UniProtKB-KW"/>
</dbReference>
<dbReference type="PROSITE" id="PS00690">
    <property type="entry name" value="DEAH_ATP_HELICASE"/>
    <property type="match status" value="1"/>
</dbReference>
<reference evidence="11 12" key="1">
    <citation type="journal article" date="2009" name="Nature">
        <title>Evolution of pathogenicity and sexual reproduction in eight Candida genomes.</title>
        <authorList>
            <person name="Butler G."/>
            <person name="Rasmussen M.D."/>
            <person name="Lin M.F."/>
            <person name="Santos M.A."/>
            <person name="Sakthikumar S."/>
            <person name="Munro C.A."/>
            <person name="Rheinbay E."/>
            <person name="Grabherr M."/>
            <person name="Forche A."/>
            <person name="Reedy J.L."/>
            <person name="Agrafioti I."/>
            <person name="Arnaud M.B."/>
            <person name="Bates S."/>
            <person name="Brown A.J."/>
            <person name="Brunke S."/>
            <person name="Costanzo M.C."/>
            <person name="Fitzpatrick D.A."/>
            <person name="de Groot P.W."/>
            <person name="Harris D."/>
            <person name="Hoyer L.L."/>
            <person name="Hube B."/>
            <person name="Klis F.M."/>
            <person name="Kodira C."/>
            <person name="Lennard N."/>
            <person name="Logue M.E."/>
            <person name="Martin R."/>
            <person name="Neiman A.M."/>
            <person name="Nikolaou E."/>
            <person name="Quail M.A."/>
            <person name="Quinn J."/>
            <person name="Santos M.C."/>
            <person name="Schmitzberger F.F."/>
            <person name="Sherlock G."/>
            <person name="Shah P."/>
            <person name="Silverstein K.A."/>
            <person name="Skrzypek M.S."/>
            <person name="Soll D."/>
            <person name="Staggs R."/>
            <person name="Stansfield I."/>
            <person name="Stumpf M.P."/>
            <person name="Sudbery P.E."/>
            <person name="Srikantha T."/>
            <person name="Zeng Q."/>
            <person name="Berman J."/>
            <person name="Berriman M."/>
            <person name="Heitman J."/>
            <person name="Gow N.A."/>
            <person name="Lorenz M.C."/>
            <person name="Birren B.W."/>
            <person name="Kellis M."/>
            <person name="Cuomo C.A."/>
        </authorList>
    </citation>
    <scope>NUCLEOTIDE SEQUENCE [LARGE SCALE GENOMIC DNA]</scope>
    <source>
        <strain evidence="11 12">ATCC 42720</strain>
    </source>
</reference>
<dbReference type="Gene3D" id="3.40.50.300">
    <property type="entry name" value="P-loop containing nucleotide triphosphate hydrolases"/>
    <property type="match status" value="2"/>
</dbReference>
<dbReference type="GO" id="GO:0003724">
    <property type="term" value="F:RNA helicase activity"/>
    <property type="evidence" value="ECO:0007669"/>
    <property type="project" value="UniProtKB-EC"/>
</dbReference>
<keyword evidence="6" id="KW-0067">ATP-binding</keyword>
<dbReference type="STRING" id="306902.C4Y8X8"/>
<dbReference type="InterPro" id="IPR002464">
    <property type="entry name" value="DNA/RNA_helicase_DEAH_CS"/>
</dbReference>
<dbReference type="InterPro" id="IPR027417">
    <property type="entry name" value="P-loop_NTPase"/>
</dbReference>
<dbReference type="GO" id="GO:0005524">
    <property type="term" value="F:ATP binding"/>
    <property type="evidence" value="ECO:0007669"/>
    <property type="project" value="UniProtKB-KW"/>
</dbReference>
<dbReference type="SMART" id="SM00490">
    <property type="entry name" value="HELICc"/>
    <property type="match status" value="1"/>
</dbReference>
<dbReference type="AlphaFoldDB" id="C4Y8X8"/>
<dbReference type="InterPro" id="IPR011709">
    <property type="entry name" value="DEAD-box_helicase_OB_fold"/>
</dbReference>
<dbReference type="Pfam" id="PF00270">
    <property type="entry name" value="DEAD"/>
    <property type="match status" value="1"/>
</dbReference>
<dbReference type="CDD" id="cd17917">
    <property type="entry name" value="DEXHc_RHA-like"/>
    <property type="match status" value="1"/>
</dbReference>
<evidence type="ECO:0000256" key="8">
    <source>
        <dbReference type="SAM" id="MobiDB-lite"/>
    </source>
</evidence>
<dbReference type="EMBL" id="CH408080">
    <property type="protein sequence ID" value="EEQ40528.1"/>
    <property type="molecule type" value="Genomic_DNA"/>
</dbReference>
<evidence type="ECO:0000256" key="3">
    <source>
        <dbReference type="ARBA" id="ARBA00022741"/>
    </source>
</evidence>
<evidence type="ECO:0000256" key="4">
    <source>
        <dbReference type="ARBA" id="ARBA00022801"/>
    </source>
</evidence>
<dbReference type="InterPro" id="IPR011545">
    <property type="entry name" value="DEAD/DEAH_box_helicase_dom"/>
</dbReference>
<evidence type="ECO:0000256" key="1">
    <source>
        <dbReference type="ARBA" id="ARBA00012552"/>
    </source>
</evidence>
<dbReference type="PANTHER" id="PTHR18934">
    <property type="entry name" value="ATP-DEPENDENT RNA HELICASE"/>
    <property type="match status" value="1"/>
</dbReference>
<evidence type="ECO:0000256" key="6">
    <source>
        <dbReference type="ARBA" id="ARBA00022840"/>
    </source>
</evidence>
<dbReference type="GO" id="GO:0016787">
    <property type="term" value="F:hydrolase activity"/>
    <property type="evidence" value="ECO:0007669"/>
    <property type="project" value="UniProtKB-KW"/>
</dbReference>
<organism evidence="11 12">
    <name type="scientific">Clavispora lusitaniae (strain ATCC 42720)</name>
    <name type="common">Yeast</name>
    <name type="synonym">Candida lusitaniae</name>
    <dbReference type="NCBI Taxonomy" id="306902"/>
    <lineage>
        <taxon>Eukaryota</taxon>
        <taxon>Fungi</taxon>
        <taxon>Dikarya</taxon>
        <taxon>Ascomycota</taxon>
        <taxon>Saccharomycotina</taxon>
        <taxon>Pichiomycetes</taxon>
        <taxon>Metschnikowiaceae</taxon>
        <taxon>Clavispora</taxon>
    </lineage>
</organism>
<feature type="compositionally biased region" description="Basic and acidic residues" evidence="8">
    <location>
        <begin position="135"/>
        <end position="145"/>
    </location>
</feature>
<dbReference type="SMART" id="SM00847">
    <property type="entry name" value="HA2"/>
    <property type="match status" value="1"/>
</dbReference>
<dbReference type="HOGENOM" id="CLU_001832_5_10_1"/>
<evidence type="ECO:0000256" key="7">
    <source>
        <dbReference type="ARBA" id="ARBA00047984"/>
    </source>
</evidence>
<evidence type="ECO:0000259" key="10">
    <source>
        <dbReference type="PROSITE" id="PS51194"/>
    </source>
</evidence>
<accession>C4Y8X8</accession>
<dbReference type="GeneID" id="8496342"/>
<evidence type="ECO:0000259" key="9">
    <source>
        <dbReference type="PROSITE" id="PS51192"/>
    </source>
</evidence>
<dbReference type="Pfam" id="PF07717">
    <property type="entry name" value="OB_NTP_bind"/>
    <property type="match status" value="1"/>
</dbReference>
<dbReference type="InterPro" id="IPR014001">
    <property type="entry name" value="Helicase_ATP-bd"/>
</dbReference>
<dbReference type="Gene3D" id="1.20.120.1080">
    <property type="match status" value="1"/>
</dbReference>
<dbReference type="FunFam" id="3.40.50.300:FF:000615">
    <property type="entry name" value="pre-mRNA-splicing factor ATP-dependent RNA helicase DEAH7"/>
    <property type="match status" value="1"/>
</dbReference>
<keyword evidence="5" id="KW-0347">Helicase</keyword>
<feature type="compositionally biased region" description="Basic residues" evidence="8">
    <location>
        <begin position="146"/>
        <end position="159"/>
    </location>
</feature>
<feature type="compositionally biased region" description="Acidic residues" evidence="8">
    <location>
        <begin position="166"/>
        <end position="178"/>
    </location>
</feature>
<evidence type="ECO:0000256" key="2">
    <source>
        <dbReference type="ARBA" id="ARBA00022664"/>
    </source>
</evidence>
<dbReference type="Pfam" id="PF04408">
    <property type="entry name" value="WHD_HA2"/>
    <property type="match status" value="1"/>
</dbReference>
<dbReference type="FunCoup" id="C4Y8X8">
    <property type="interactions" value="208"/>
</dbReference>
<dbReference type="SMART" id="SM00487">
    <property type="entry name" value="DEXDc"/>
    <property type="match status" value="1"/>
</dbReference>
<dbReference type="GO" id="GO:0042802">
    <property type="term" value="F:identical protein binding"/>
    <property type="evidence" value="ECO:0007669"/>
    <property type="project" value="EnsemblFungi"/>
</dbReference>
<dbReference type="Pfam" id="PF21010">
    <property type="entry name" value="HA2_C"/>
    <property type="match status" value="1"/>
</dbReference>
<dbReference type="InterPro" id="IPR001650">
    <property type="entry name" value="Helicase_C-like"/>
</dbReference>
<dbReference type="PANTHER" id="PTHR18934:SF118">
    <property type="entry name" value="ATP-DEPENDENT RNA HELICASE DHX33"/>
    <property type="match status" value="1"/>
</dbReference>
<dbReference type="GO" id="GO:0000462">
    <property type="term" value="P:maturation of SSU-rRNA from tricistronic rRNA transcript (SSU-rRNA, 5.8S rRNA, LSU-rRNA)"/>
    <property type="evidence" value="ECO:0007669"/>
    <property type="project" value="EnsemblFungi"/>
</dbReference>
<feature type="region of interest" description="Disordered" evidence="8">
    <location>
        <begin position="79"/>
        <end position="116"/>
    </location>
</feature>
<dbReference type="Pfam" id="PF00271">
    <property type="entry name" value="Helicase_C"/>
    <property type="match status" value="1"/>
</dbReference>
<dbReference type="KEGG" id="clu:CLUG_04656"/>
<dbReference type="Proteomes" id="UP000007703">
    <property type="component" value="Unassembled WGS sequence"/>
</dbReference>